<dbReference type="InterPro" id="IPR028082">
    <property type="entry name" value="Peripla_BP_I"/>
</dbReference>
<dbReference type="SUPFAM" id="SSF53822">
    <property type="entry name" value="Periplasmic binding protein-like I"/>
    <property type="match status" value="1"/>
</dbReference>
<dbReference type="EMBL" id="JAAZON010000297">
    <property type="protein sequence ID" value="NMC62867.1"/>
    <property type="molecule type" value="Genomic_DNA"/>
</dbReference>
<evidence type="ECO:0000313" key="2">
    <source>
        <dbReference type="Proteomes" id="UP000524246"/>
    </source>
</evidence>
<protein>
    <submittedName>
        <fullName evidence="1">Uncharacterized protein</fullName>
    </submittedName>
</protein>
<dbReference type="AlphaFoldDB" id="A0A7X9FRA0"/>
<name>A0A7X9FRA0_9DELT</name>
<comment type="caution">
    <text evidence="1">The sequence shown here is derived from an EMBL/GenBank/DDBJ whole genome shotgun (WGS) entry which is preliminary data.</text>
</comment>
<reference evidence="1 2" key="1">
    <citation type="journal article" date="2020" name="Biotechnol. Biofuels">
        <title>New insights from the biogas microbiome by comprehensive genome-resolved metagenomics of nearly 1600 species originating from multiple anaerobic digesters.</title>
        <authorList>
            <person name="Campanaro S."/>
            <person name="Treu L."/>
            <person name="Rodriguez-R L.M."/>
            <person name="Kovalovszki A."/>
            <person name="Ziels R.M."/>
            <person name="Maus I."/>
            <person name="Zhu X."/>
            <person name="Kougias P.G."/>
            <person name="Basile A."/>
            <person name="Luo G."/>
            <person name="Schluter A."/>
            <person name="Konstantinidis K.T."/>
            <person name="Angelidaki I."/>
        </authorList>
    </citation>
    <scope>NUCLEOTIDE SEQUENCE [LARGE SCALE GENOMIC DNA]</scope>
    <source>
        <strain evidence="1">AS27yjCOA_65</strain>
    </source>
</reference>
<proteinExistence type="predicted"/>
<dbReference type="Gene3D" id="3.40.50.2300">
    <property type="match status" value="2"/>
</dbReference>
<dbReference type="Proteomes" id="UP000524246">
    <property type="component" value="Unassembled WGS sequence"/>
</dbReference>
<accession>A0A7X9FRA0</accession>
<organism evidence="1 2">
    <name type="scientific">SAR324 cluster bacterium</name>
    <dbReference type="NCBI Taxonomy" id="2024889"/>
    <lineage>
        <taxon>Bacteria</taxon>
        <taxon>Deltaproteobacteria</taxon>
        <taxon>SAR324 cluster</taxon>
    </lineage>
</organism>
<gene>
    <name evidence="1" type="ORF">GYA55_06820</name>
</gene>
<evidence type="ECO:0000313" key="1">
    <source>
        <dbReference type="EMBL" id="NMC62867.1"/>
    </source>
</evidence>
<sequence>MFTLVYSWQQSEGSLSDESDFPTQLLRLRNLGAEFIHLAAYDHKYINVLRQAKALGIKTKMGGNWSLPAPNIHQGNKDVLNGVLFISPEFYISDRMSSKAVFKDALGVS</sequence>